<dbReference type="Proteomes" id="UP000220133">
    <property type="component" value="Chromosome"/>
</dbReference>
<dbReference type="KEGG" id="cbae:COR50_02000"/>
<dbReference type="AlphaFoldDB" id="A0A291QPZ9"/>
<name>A0A291QPZ9_9BACT</name>
<organism evidence="1 2">
    <name type="scientific">Chitinophaga caeni</name>
    <dbReference type="NCBI Taxonomy" id="2029983"/>
    <lineage>
        <taxon>Bacteria</taxon>
        <taxon>Pseudomonadati</taxon>
        <taxon>Bacteroidota</taxon>
        <taxon>Chitinophagia</taxon>
        <taxon>Chitinophagales</taxon>
        <taxon>Chitinophagaceae</taxon>
        <taxon>Chitinophaga</taxon>
    </lineage>
</organism>
<keyword evidence="2" id="KW-1185">Reference proteome</keyword>
<dbReference type="RefSeq" id="WP_098192420.1">
    <property type="nucleotide sequence ID" value="NZ_CP023777.1"/>
</dbReference>
<gene>
    <name evidence="1" type="ORF">COR50_02000</name>
</gene>
<reference evidence="1 2" key="1">
    <citation type="submission" date="2017-10" db="EMBL/GenBank/DDBJ databases">
        <title>Paenichitinophaga pekingensis gen. nov., sp. nov., isolated from activated sludge.</title>
        <authorList>
            <person name="Jin D."/>
            <person name="Kong X."/>
            <person name="Deng Y."/>
            <person name="Bai Z."/>
        </authorList>
    </citation>
    <scope>NUCLEOTIDE SEQUENCE [LARGE SCALE GENOMIC DNA]</scope>
    <source>
        <strain evidence="1 2">13</strain>
    </source>
</reference>
<proteinExistence type="predicted"/>
<sequence>MKNLRFFTILKILFLIVVVGGSIKAAERSMSLMEGCFSQVNTIHGIYAENNGPSNPLGDQFIYVFEEPYNTDVLDTQLDHLIEGPHFTCLDPLDVVCCYDVEYETSTGTYKIYRVYFKS</sequence>
<dbReference type="EMBL" id="CP023777">
    <property type="protein sequence ID" value="ATL46030.1"/>
    <property type="molecule type" value="Genomic_DNA"/>
</dbReference>
<evidence type="ECO:0000313" key="2">
    <source>
        <dbReference type="Proteomes" id="UP000220133"/>
    </source>
</evidence>
<evidence type="ECO:0000313" key="1">
    <source>
        <dbReference type="EMBL" id="ATL46030.1"/>
    </source>
</evidence>
<accession>A0A291QPZ9</accession>
<protein>
    <submittedName>
        <fullName evidence="1">Uncharacterized protein</fullName>
    </submittedName>
</protein>